<name>A0A445BA33_ARAHY</name>
<evidence type="ECO:0000259" key="3">
    <source>
        <dbReference type="PROSITE" id="PS50158"/>
    </source>
</evidence>
<feature type="domain" description="CCHC-type" evidence="3">
    <location>
        <begin position="356"/>
        <end position="372"/>
    </location>
</feature>
<organism evidence="4 5">
    <name type="scientific">Arachis hypogaea</name>
    <name type="common">Peanut</name>
    <dbReference type="NCBI Taxonomy" id="3818"/>
    <lineage>
        <taxon>Eukaryota</taxon>
        <taxon>Viridiplantae</taxon>
        <taxon>Streptophyta</taxon>
        <taxon>Embryophyta</taxon>
        <taxon>Tracheophyta</taxon>
        <taxon>Spermatophyta</taxon>
        <taxon>Magnoliopsida</taxon>
        <taxon>eudicotyledons</taxon>
        <taxon>Gunneridae</taxon>
        <taxon>Pentapetalae</taxon>
        <taxon>rosids</taxon>
        <taxon>fabids</taxon>
        <taxon>Fabales</taxon>
        <taxon>Fabaceae</taxon>
        <taxon>Papilionoideae</taxon>
        <taxon>50 kb inversion clade</taxon>
        <taxon>dalbergioids sensu lato</taxon>
        <taxon>Dalbergieae</taxon>
        <taxon>Pterocarpus clade</taxon>
        <taxon>Arachis</taxon>
    </lineage>
</organism>
<feature type="compositionally biased region" description="Polar residues" evidence="2">
    <location>
        <begin position="376"/>
        <end position="415"/>
    </location>
</feature>
<dbReference type="AlphaFoldDB" id="A0A445BA33"/>
<keyword evidence="1" id="KW-0863">Zinc-finger</keyword>
<protein>
    <recommendedName>
        <fullName evidence="3">CCHC-type domain-containing protein</fullName>
    </recommendedName>
</protein>
<accession>A0A445BA33</accession>
<feature type="compositionally biased region" description="Basic residues" evidence="2">
    <location>
        <begin position="325"/>
        <end position="335"/>
    </location>
</feature>
<dbReference type="InterPro" id="IPR001878">
    <property type="entry name" value="Znf_CCHC"/>
</dbReference>
<proteinExistence type="predicted"/>
<reference evidence="4 5" key="1">
    <citation type="submission" date="2019-01" db="EMBL/GenBank/DDBJ databases">
        <title>Sequencing of cultivated peanut Arachis hypogaea provides insights into genome evolution and oil improvement.</title>
        <authorList>
            <person name="Chen X."/>
        </authorList>
    </citation>
    <scope>NUCLEOTIDE SEQUENCE [LARGE SCALE GENOMIC DNA]</scope>
    <source>
        <strain evidence="5">cv. Fuhuasheng</strain>
        <tissue evidence="4">Leaves</tissue>
    </source>
</reference>
<evidence type="ECO:0000313" key="4">
    <source>
        <dbReference type="EMBL" id="RYR35530.1"/>
    </source>
</evidence>
<keyword evidence="1" id="KW-0479">Metal-binding</keyword>
<keyword evidence="5" id="KW-1185">Reference proteome</keyword>
<feature type="region of interest" description="Disordered" evidence="2">
    <location>
        <begin position="193"/>
        <end position="222"/>
    </location>
</feature>
<dbReference type="GO" id="GO:0003676">
    <property type="term" value="F:nucleic acid binding"/>
    <property type="evidence" value="ECO:0007669"/>
    <property type="project" value="InterPro"/>
</dbReference>
<evidence type="ECO:0000256" key="1">
    <source>
        <dbReference type="PROSITE-ProRule" id="PRU00047"/>
    </source>
</evidence>
<dbReference type="GO" id="GO:0008270">
    <property type="term" value="F:zinc ion binding"/>
    <property type="evidence" value="ECO:0007669"/>
    <property type="project" value="UniProtKB-KW"/>
</dbReference>
<feature type="region of interest" description="Disordered" evidence="2">
    <location>
        <begin position="325"/>
        <end position="426"/>
    </location>
</feature>
<dbReference type="Proteomes" id="UP000289738">
    <property type="component" value="Chromosome A10"/>
</dbReference>
<feature type="region of interest" description="Disordered" evidence="2">
    <location>
        <begin position="134"/>
        <end position="162"/>
    </location>
</feature>
<comment type="caution">
    <text evidence="4">The sequence shown here is derived from an EMBL/GenBank/DDBJ whole genome shotgun (WGS) entry which is preliminary data.</text>
</comment>
<dbReference type="PROSITE" id="PS50158">
    <property type="entry name" value="ZF_CCHC"/>
    <property type="match status" value="1"/>
</dbReference>
<evidence type="ECO:0000256" key="2">
    <source>
        <dbReference type="SAM" id="MobiDB-lite"/>
    </source>
</evidence>
<keyword evidence="1" id="KW-0862">Zinc</keyword>
<feature type="compositionally biased region" description="Basic residues" evidence="2">
    <location>
        <begin position="416"/>
        <end position="426"/>
    </location>
</feature>
<dbReference type="EMBL" id="SDMP01000010">
    <property type="protein sequence ID" value="RYR35530.1"/>
    <property type="molecule type" value="Genomic_DNA"/>
</dbReference>
<feature type="compositionally biased region" description="Acidic residues" evidence="2">
    <location>
        <begin position="140"/>
        <end position="161"/>
    </location>
</feature>
<evidence type="ECO:0000313" key="5">
    <source>
        <dbReference type="Proteomes" id="UP000289738"/>
    </source>
</evidence>
<gene>
    <name evidence="4" type="ORF">Ahy_A10g050681</name>
</gene>
<sequence length="426" mass="47863">MDCIDKSVGGGCSAVVISNQGMGIFNLSVYHGGRFGYDNGTLQYIRGQKTLIEDVESDCCSEWLEKDLKLFAGDRDELEMCRIAELRSHVELFVVHKVDDAKGFPEVGLTGGKGQCGVGYNEGDKLYRDVEAENARVESNSDDDSDDEEFIPSDIEVDSADDIQFTDSEEEYDDDSGFEELKGVTDSDRVDKGKRVVNGDFSDEEGFNNNEDRQDDDNDEATRYPIHKDVKDMTSYKWEVGTIYASREEFKDTITACALQTRRGSGMPILTWSRQVTLNEIQGTYRKQYKRIADYCSKLLRANLGSSVTLKTNFDDVMLPSYRRPSHRLVKKRKRGPDEAEDSSQSHLSRRGQIQKCSNCGESGHKRGGCKEPPMSAQQTKQSAMKRTNGGRKTSSVMPITRSKVSSQLVIQSATRGRKRSKRQQK</sequence>